<dbReference type="SUPFAM" id="SSF56112">
    <property type="entry name" value="Protein kinase-like (PK-like)"/>
    <property type="match status" value="1"/>
</dbReference>
<dbReference type="EC" id="2.7.11.1" evidence="16"/>
<evidence type="ECO:0000256" key="5">
    <source>
        <dbReference type="ARBA" id="ARBA00022692"/>
    </source>
</evidence>
<dbReference type="InterPro" id="IPR001245">
    <property type="entry name" value="Ser-Thr/Tyr_kinase_cat_dom"/>
</dbReference>
<accession>A0A059CEE5</accession>
<dbReference type="PIRSF" id="PIRSF000641">
    <property type="entry name" value="SRK"/>
    <property type="match status" value="1"/>
</dbReference>
<dbReference type="Gene3D" id="2.10.25.10">
    <property type="entry name" value="Laminin"/>
    <property type="match status" value="1"/>
</dbReference>
<evidence type="ECO:0000256" key="16">
    <source>
        <dbReference type="PIRNR" id="PIRNR000641"/>
    </source>
</evidence>
<dbReference type="Pfam" id="PF01453">
    <property type="entry name" value="B_lectin"/>
    <property type="match status" value="1"/>
</dbReference>
<evidence type="ECO:0000256" key="6">
    <source>
        <dbReference type="ARBA" id="ARBA00022729"/>
    </source>
</evidence>
<evidence type="ECO:0000256" key="11">
    <source>
        <dbReference type="ARBA" id="ARBA00023136"/>
    </source>
</evidence>
<dbReference type="EMBL" id="KK198756">
    <property type="protein sequence ID" value="KCW76516.1"/>
    <property type="molecule type" value="Genomic_DNA"/>
</dbReference>
<evidence type="ECO:0000256" key="10">
    <source>
        <dbReference type="ARBA" id="ARBA00022989"/>
    </source>
</evidence>
<dbReference type="PROSITE" id="PS00107">
    <property type="entry name" value="PROTEIN_KINASE_ATP"/>
    <property type="match status" value="1"/>
</dbReference>
<dbReference type="InterPro" id="IPR024171">
    <property type="entry name" value="SRK-like_kinase"/>
</dbReference>
<dbReference type="InterPro" id="IPR017441">
    <property type="entry name" value="Protein_kinase_ATP_BS"/>
</dbReference>
<dbReference type="CDD" id="cd00028">
    <property type="entry name" value="B_lectin"/>
    <property type="match status" value="1"/>
</dbReference>
<dbReference type="SMART" id="SM00473">
    <property type="entry name" value="PAN_AP"/>
    <property type="match status" value="1"/>
</dbReference>
<keyword evidence="13" id="KW-0325">Glycoprotein</keyword>
<dbReference type="InterPro" id="IPR036426">
    <property type="entry name" value="Bulb-type_lectin_dom_sf"/>
</dbReference>
<evidence type="ECO:0000256" key="19">
    <source>
        <dbReference type="SAM" id="SignalP"/>
    </source>
</evidence>
<dbReference type="Pfam" id="PF08276">
    <property type="entry name" value="PAN_2"/>
    <property type="match status" value="1"/>
</dbReference>
<evidence type="ECO:0000256" key="14">
    <source>
        <dbReference type="ARBA" id="ARBA00047899"/>
    </source>
</evidence>
<dbReference type="PANTHER" id="PTHR27002">
    <property type="entry name" value="RECEPTOR-LIKE SERINE/THREONINE-PROTEIN KINASE SD1-8"/>
    <property type="match status" value="1"/>
</dbReference>
<keyword evidence="10 18" id="KW-1133">Transmembrane helix</keyword>
<dbReference type="FunFam" id="1.10.510.10:FF:000060">
    <property type="entry name" value="G-type lectin S-receptor-like serine/threonine-protein kinase"/>
    <property type="match status" value="1"/>
</dbReference>
<dbReference type="Pfam" id="PF00954">
    <property type="entry name" value="S_locus_glycop"/>
    <property type="match status" value="1"/>
</dbReference>
<dbReference type="CDD" id="cd01098">
    <property type="entry name" value="PAN_AP_plant"/>
    <property type="match status" value="1"/>
</dbReference>
<dbReference type="FunFam" id="3.30.200.20:FF:000195">
    <property type="entry name" value="G-type lectin S-receptor-like serine/threonine-protein kinase"/>
    <property type="match status" value="1"/>
</dbReference>
<feature type="domain" description="Bulb-type lectin" evidence="21">
    <location>
        <begin position="23"/>
        <end position="147"/>
    </location>
</feature>
<keyword evidence="2" id="KW-1003">Cell membrane</keyword>
<evidence type="ECO:0000256" key="1">
    <source>
        <dbReference type="ARBA" id="ARBA00004251"/>
    </source>
</evidence>
<evidence type="ECO:0000256" key="15">
    <source>
        <dbReference type="ARBA" id="ARBA00048679"/>
    </source>
</evidence>
<dbReference type="SMART" id="SM00108">
    <property type="entry name" value="B_lectin"/>
    <property type="match status" value="1"/>
</dbReference>
<evidence type="ECO:0000256" key="13">
    <source>
        <dbReference type="ARBA" id="ARBA00023180"/>
    </source>
</evidence>
<dbReference type="Gramene" id="KCW76516">
    <property type="protein sequence ID" value="KCW76516"/>
    <property type="gene ID" value="EUGRSUZ_D00906"/>
</dbReference>
<dbReference type="PROSITE" id="PS50011">
    <property type="entry name" value="PROTEIN_KINASE_DOM"/>
    <property type="match status" value="1"/>
</dbReference>
<sequence>MNPRNVSLQILFLFLLFHLIDSLHTLASNNTVKDGEVLISQGRKFALGFFSPGNSSLRYVGIWYNGLPEQTVVWVANREKPVNDTSGVLAFDHCGNLVIHENDGSFPIWSTNISSLTFNGSTTAQLLDSGNLVLIHDLSKMVIWQSFDHPTDTQLPSMKLGMDRRTGLNWFLTSWKSKDDPAPGIYSFRIEQTGYPEGFLYQGRAPYWRGGPIIENPHGVEPSMPNDFNYIITIVSNATEFSQTYSTSVISRWVVQESGSFKYFVMRDEEQQWSEFNHFPREQCDNYRNCGPNSNCGANTADQLDCTCLPGFEPTSLAEWYLKNGSDGCKRRQGASMCQSGEGFVKVQRVKLPDTTTAHVDMRLSLKDCEQECLRDCNCTAYSSANKSMGEYGCLKWFGDLVDTREYSNFGEDLYVRVDAIDLARYRKSTLVKKAMVATMLVSAVVLLLLGSLMYCLRLKKKRADRRRRNHPFGVTTSSTSLDEIPGLKDLDREGRRKTDIPVLDFGTVAAATSNFSSANELGQGGFGSVYKGVTNDGTEIAVKRLSKYSGQGNEEFKNEVRLIARLQHRNLVKILGCCIQEDEKLLIYEYLPNKSLDSLLFASFMDNNVEVIPKIGLDETKRSLLDWEKRYEIAYGVARGLMYLHQDSTLRIIHRDLKVSNVLLDVALNPKISDFGLARICGGDQIEGKTKRVVGTYGYMAPEYAMQGQFSIKSDVYSYGVLLLEIITGQRNSGCYHMNPFCYLIGHSQSEVSGMCDVQVWELWKGGKCMDIVDKLIGNTYSEEIVSRCIQIGLLCVQRYASDRPTMSTVVFMLGNADVVLPFPKQPAFIDESDYNGNIQSTCNQTCSVNRVTITAVEAR</sequence>
<dbReference type="FunFam" id="2.90.10.10:FF:000005">
    <property type="entry name" value="G-type lectin S-receptor-like serine/threonine-protein kinase"/>
    <property type="match status" value="1"/>
</dbReference>
<dbReference type="InterPro" id="IPR011009">
    <property type="entry name" value="Kinase-like_dom_sf"/>
</dbReference>
<feature type="binding site" evidence="17">
    <location>
        <position position="544"/>
    </location>
    <ligand>
        <name>ATP</name>
        <dbReference type="ChEBI" id="CHEBI:30616"/>
    </ligand>
</feature>
<feature type="chain" id="PRO_5001569665" description="Receptor-like serine/threonine-protein kinase" evidence="19">
    <location>
        <begin position="23"/>
        <end position="861"/>
    </location>
</feature>
<feature type="domain" description="Apple" evidence="22">
    <location>
        <begin position="338"/>
        <end position="419"/>
    </location>
</feature>
<evidence type="ECO:0000259" key="22">
    <source>
        <dbReference type="PROSITE" id="PS50948"/>
    </source>
</evidence>
<keyword evidence="4 16" id="KW-0808">Transferase</keyword>
<evidence type="ECO:0000256" key="2">
    <source>
        <dbReference type="ARBA" id="ARBA00022475"/>
    </source>
</evidence>
<dbReference type="PROSITE" id="PS50927">
    <property type="entry name" value="BULB_LECTIN"/>
    <property type="match status" value="1"/>
</dbReference>
<dbReference type="InterPro" id="IPR021820">
    <property type="entry name" value="S-locus_recpt_kinase_C"/>
</dbReference>
<name>A0A059CEE5_EUCGR</name>
<evidence type="ECO:0000313" key="23">
    <source>
        <dbReference type="EMBL" id="KCW76516.1"/>
    </source>
</evidence>
<keyword evidence="8 16" id="KW-0418">Kinase</keyword>
<keyword evidence="12" id="KW-1015">Disulfide bond</keyword>
<dbReference type="Gene3D" id="3.30.200.20">
    <property type="entry name" value="Phosphorylase Kinase, domain 1"/>
    <property type="match status" value="1"/>
</dbReference>
<dbReference type="InterPro" id="IPR001480">
    <property type="entry name" value="Bulb-type_lectin_dom"/>
</dbReference>
<keyword evidence="6 19" id="KW-0732">Signal</keyword>
<comment type="subcellular location">
    <subcellularLocation>
        <location evidence="1">Cell membrane</location>
        <topology evidence="1">Single-pass type I membrane protein</topology>
    </subcellularLocation>
</comment>
<dbReference type="PROSITE" id="PS00108">
    <property type="entry name" value="PROTEIN_KINASE_ST"/>
    <property type="match status" value="1"/>
</dbReference>
<comment type="similarity">
    <text evidence="16">Belongs to the protein kinase superfamily. Ser/Thr protein kinase family.</text>
</comment>
<evidence type="ECO:0000256" key="17">
    <source>
        <dbReference type="PROSITE-ProRule" id="PRU10141"/>
    </source>
</evidence>
<evidence type="ECO:0000256" key="9">
    <source>
        <dbReference type="ARBA" id="ARBA00022840"/>
    </source>
</evidence>
<feature type="signal peptide" evidence="19">
    <location>
        <begin position="1"/>
        <end position="22"/>
    </location>
</feature>
<dbReference type="PROSITE" id="PS50948">
    <property type="entry name" value="PAN"/>
    <property type="match status" value="1"/>
</dbReference>
<evidence type="ECO:0000256" key="3">
    <source>
        <dbReference type="ARBA" id="ARBA00022527"/>
    </source>
</evidence>
<dbReference type="InterPro" id="IPR000719">
    <property type="entry name" value="Prot_kinase_dom"/>
</dbReference>
<reference evidence="23" key="1">
    <citation type="submission" date="2013-07" db="EMBL/GenBank/DDBJ databases">
        <title>The genome of Eucalyptus grandis.</title>
        <authorList>
            <person name="Schmutz J."/>
            <person name="Hayes R."/>
            <person name="Myburg A."/>
            <person name="Tuskan G."/>
            <person name="Grattapaglia D."/>
            <person name="Rokhsar D.S."/>
        </authorList>
    </citation>
    <scope>NUCLEOTIDE SEQUENCE</scope>
    <source>
        <tissue evidence="23">Leaf extractions</tissue>
    </source>
</reference>
<evidence type="ECO:0000256" key="4">
    <source>
        <dbReference type="ARBA" id="ARBA00022679"/>
    </source>
</evidence>
<comment type="catalytic activity">
    <reaction evidence="14 16">
        <text>L-threonyl-[protein] + ATP = O-phospho-L-threonyl-[protein] + ADP + H(+)</text>
        <dbReference type="Rhea" id="RHEA:46608"/>
        <dbReference type="Rhea" id="RHEA-COMP:11060"/>
        <dbReference type="Rhea" id="RHEA-COMP:11605"/>
        <dbReference type="ChEBI" id="CHEBI:15378"/>
        <dbReference type="ChEBI" id="CHEBI:30013"/>
        <dbReference type="ChEBI" id="CHEBI:30616"/>
        <dbReference type="ChEBI" id="CHEBI:61977"/>
        <dbReference type="ChEBI" id="CHEBI:456216"/>
        <dbReference type="EC" id="2.7.11.1"/>
    </reaction>
</comment>
<keyword evidence="7 16" id="KW-0547">Nucleotide-binding</keyword>
<evidence type="ECO:0000256" key="12">
    <source>
        <dbReference type="ARBA" id="ARBA00023157"/>
    </source>
</evidence>
<protein>
    <recommendedName>
        <fullName evidence="16">Receptor-like serine/threonine-protein kinase</fullName>
        <ecNumber evidence="16">2.7.11.1</ecNumber>
    </recommendedName>
</protein>
<dbReference type="Gene3D" id="1.10.510.10">
    <property type="entry name" value="Transferase(Phosphotransferase) domain 1"/>
    <property type="match status" value="1"/>
</dbReference>
<evidence type="ECO:0000259" key="21">
    <source>
        <dbReference type="PROSITE" id="PS50927"/>
    </source>
</evidence>
<dbReference type="AlphaFoldDB" id="A0A059CEE5"/>
<evidence type="ECO:0000256" key="8">
    <source>
        <dbReference type="ARBA" id="ARBA00022777"/>
    </source>
</evidence>
<dbReference type="InterPro" id="IPR003609">
    <property type="entry name" value="Pan_app"/>
</dbReference>
<dbReference type="SUPFAM" id="SSF51110">
    <property type="entry name" value="alpha-D-mannose-specific plant lectins"/>
    <property type="match status" value="1"/>
</dbReference>
<keyword evidence="3 16" id="KW-0723">Serine/threonine-protein kinase</keyword>
<dbReference type="InterPro" id="IPR000858">
    <property type="entry name" value="S_locus_glycoprot_dom"/>
</dbReference>
<dbReference type="GO" id="GO:0048544">
    <property type="term" value="P:recognition of pollen"/>
    <property type="evidence" value="ECO:0007669"/>
    <property type="project" value="InterPro"/>
</dbReference>
<dbReference type="PANTHER" id="PTHR27002:SF932">
    <property type="entry name" value="RECEPTOR-LIKE SERINE_THREONINE-PROTEIN KINASE"/>
    <property type="match status" value="1"/>
</dbReference>
<dbReference type="GO" id="GO:0005886">
    <property type="term" value="C:plasma membrane"/>
    <property type="evidence" value="ECO:0007669"/>
    <property type="project" value="UniProtKB-SubCell"/>
</dbReference>
<dbReference type="CDD" id="cd14066">
    <property type="entry name" value="STKc_IRAK"/>
    <property type="match status" value="1"/>
</dbReference>
<feature type="domain" description="Protein kinase" evidence="20">
    <location>
        <begin position="516"/>
        <end position="830"/>
    </location>
</feature>
<dbReference type="FunCoup" id="A0A059CEE5">
    <property type="interactions" value="131"/>
</dbReference>
<evidence type="ECO:0000256" key="18">
    <source>
        <dbReference type="SAM" id="Phobius"/>
    </source>
</evidence>
<proteinExistence type="inferred from homology"/>
<dbReference type="GO" id="GO:0004674">
    <property type="term" value="F:protein serine/threonine kinase activity"/>
    <property type="evidence" value="ECO:0007669"/>
    <property type="project" value="UniProtKB-KW"/>
</dbReference>
<dbReference type="SMART" id="SM00220">
    <property type="entry name" value="S_TKc"/>
    <property type="match status" value="1"/>
</dbReference>
<dbReference type="InterPro" id="IPR008271">
    <property type="entry name" value="Ser/Thr_kinase_AS"/>
</dbReference>
<dbReference type="InParanoid" id="A0A059CEE5"/>
<dbReference type="Gene3D" id="2.90.10.10">
    <property type="entry name" value="Bulb-type lectin domain"/>
    <property type="match status" value="1"/>
</dbReference>
<comment type="catalytic activity">
    <reaction evidence="15 16">
        <text>L-seryl-[protein] + ATP = O-phospho-L-seryl-[protein] + ADP + H(+)</text>
        <dbReference type="Rhea" id="RHEA:17989"/>
        <dbReference type="Rhea" id="RHEA-COMP:9863"/>
        <dbReference type="Rhea" id="RHEA-COMP:11604"/>
        <dbReference type="ChEBI" id="CHEBI:15378"/>
        <dbReference type="ChEBI" id="CHEBI:29999"/>
        <dbReference type="ChEBI" id="CHEBI:30616"/>
        <dbReference type="ChEBI" id="CHEBI:83421"/>
        <dbReference type="ChEBI" id="CHEBI:456216"/>
        <dbReference type="EC" id="2.7.11.1"/>
    </reaction>
</comment>
<dbReference type="Pfam" id="PF07714">
    <property type="entry name" value="PK_Tyr_Ser-Thr"/>
    <property type="match status" value="1"/>
</dbReference>
<dbReference type="Pfam" id="PF11883">
    <property type="entry name" value="DUF3403"/>
    <property type="match status" value="1"/>
</dbReference>
<keyword evidence="5 18" id="KW-0812">Transmembrane</keyword>
<dbReference type="GO" id="GO:0005524">
    <property type="term" value="F:ATP binding"/>
    <property type="evidence" value="ECO:0007669"/>
    <property type="project" value="UniProtKB-UniRule"/>
</dbReference>
<keyword evidence="9 16" id="KW-0067">ATP-binding</keyword>
<dbReference type="OMA" id="SEVSGMC"/>
<keyword evidence="11 18" id="KW-0472">Membrane</keyword>
<gene>
    <name evidence="23" type="ORF">EUGRSUZ_D00906</name>
</gene>
<feature type="transmembrane region" description="Helical" evidence="18">
    <location>
        <begin position="435"/>
        <end position="457"/>
    </location>
</feature>
<evidence type="ECO:0000259" key="20">
    <source>
        <dbReference type="PROSITE" id="PS50011"/>
    </source>
</evidence>
<evidence type="ECO:0000256" key="7">
    <source>
        <dbReference type="ARBA" id="ARBA00022741"/>
    </source>
</evidence>
<organism evidence="23">
    <name type="scientific">Eucalyptus grandis</name>
    <name type="common">Flooded gum</name>
    <dbReference type="NCBI Taxonomy" id="71139"/>
    <lineage>
        <taxon>Eukaryota</taxon>
        <taxon>Viridiplantae</taxon>
        <taxon>Streptophyta</taxon>
        <taxon>Embryophyta</taxon>
        <taxon>Tracheophyta</taxon>
        <taxon>Spermatophyta</taxon>
        <taxon>Magnoliopsida</taxon>
        <taxon>eudicotyledons</taxon>
        <taxon>Gunneridae</taxon>
        <taxon>Pentapetalae</taxon>
        <taxon>rosids</taxon>
        <taxon>malvids</taxon>
        <taxon>Myrtales</taxon>
        <taxon>Myrtaceae</taxon>
        <taxon>Myrtoideae</taxon>
        <taxon>Eucalypteae</taxon>
        <taxon>Eucalyptus</taxon>
    </lineage>
</organism>
<dbReference type="GO" id="GO:0106310">
    <property type="term" value="F:protein serine kinase activity"/>
    <property type="evidence" value="ECO:0007669"/>
    <property type="project" value="RHEA"/>
</dbReference>